<feature type="repeat" description="ANK" evidence="3">
    <location>
        <begin position="991"/>
        <end position="1028"/>
    </location>
</feature>
<evidence type="ECO:0000256" key="1">
    <source>
        <dbReference type="ARBA" id="ARBA00022737"/>
    </source>
</evidence>
<dbReference type="STRING" id="1448318.A0A319E4R3"/>
<dbReference type="Pfam" id="PF12796">
    <property type="entry name" value="Ank_2"/>
    <property type="match status" value="2"/>
</dbReference>
<dbReference type="SUPFAM" id="SSF48403">
    <property type="entry name" value="Ankyrin repeat"/>
    <property type="match status" value="2"/>
</dbReference>
<dbReference type="GO" id="GO:0004672">
    <property type="term" value="F:protein kinase activity"/>
    <property type="evidence" value="ECO:0007669"/>
    <property type="project" value="InterPro"/>
</dbReference>
<dbReference type="Pfam" id="PF00069">
    <property type="entry name" value="Pkinase"/>
    <property type="match status" value="1"/>
</dbReference>
<evidence type="ECO:0000313" key="5">
    <source>
        <dbReference type="EMBL" id="PYI03195.1"/>
    </source>
</evidence>
<dbReference type="CDD" id="cd00180">
    <property type="entry name" value="PKc"/>
    <property type="match status" value="1"/>
</dbReference>
<evidence type="ECO:0000256" key="3">
    <source>
        <dbReference type="PROSITE-ProRule" id="PRU00023"/>
    </source>
</evidence>
<dbReference type="OrthoDB" id="626167at2759"/>
<accession>A0A319E4R3</accession>
<evidence type="ECO:0000256" key="2">
    <source>
        <dbReference type="ARBA" id="ARBA00023043"/>
    </source>
</evidence>
<dbReference type="PROSITE" id="PS50088">
    <property type="entry name" value="ANK_REPEAT"/>
    <property type="match status" value="4"/>
</dbReference>
<dbReference type="Gene3D" id="1.25.40.20">
    <property type="entry name" value="Ankyrin repeat-containing domain"/>
    <property type="match status" value="3"/>
</dbReference>
<dbReference type="SUPFAM" id="SSF56112">
    <property type="entry name" value="Protein kinase-like (PK-like)"/>
    <property type="match status" value="1"/>
</dbReference>
<proteinExistence type="predicted"/>
<keyword evidence="2 3" id="KW-0040">ANK repeat</keyword>
<feature type="repeat" description="ANK" evidence="3">
    <location>
        <begin position="778"/>
        <end position="810"/>
    </location>
</feature>
<dbReference type="InterPro" id="IPR002110">
    <property type="entry name" value="Ankyrin_rpt"/>
</dbReference>
<dbReference type="InterPro" id="IPR011009">
    <property type="entry name" value="Kinase-like_dom_sf"/>
</dbReference>
<dbReference type="PROSITE" id="PS50297">
    <property type="entry name" value="ANK_REP_REGION"/>
    <property type="match status" value="3"/>
</dbReference>
<gene>
    <name evidence="5" type="ORF">BO78DRAFT_399965</name>
</gene>
<dbReference type="EMBL" id="KZ826383">
    <property type="protein sequence ID" value="PYI03195.1"/>
    <property type="molecule type" value="Genomic_DNA"/>
</dbReference>
<dbReference type="InterPro" id="IPR008271">
    <property type="entry name" value="Ser/Thr_kinase_AS"/>
</dbReference>
<evidence type="ECO:0000313" key="6">
    <source>
        <dbReference type="Proteomes" id="UP000248423"/>
    </source>
</evidence>
<protein>
    <recommendedName>
        <fullName evidence="4">Protein kinase domain-containing protein</fullName>
    </recommendedName>
</protein>
<feature type="domain" description="Protein kinase" evidence="4">
    <location>
        <begin position="120"/>
        <end position="424"/>
    </location>
</feature>
<reference evidence="5 6" key="1">
    <citation type="submission" date="2018-02" db="EMBL/GenBank/DDBJ databases">
        <title>The genomes of Aspergillus section Nigri reveals drivers in fungal speciation.</title>
        <authorList>
            <consortium name="DOE Joint Genome Institute"/>
            <person name="Vesth T.C."/>
            <person name="Nybo J."/>
            <person name="Theobald S."/>
            <person name="Brandl J."/>
            <person name="Frisvad J.C."/>
            <person name="Nielsen K.F."/>
            <person name="Lyhne E.K."/>
            <person name="Kogle M.E."/>
            <person name="Kuo A."/>
            <person name="Riley R."/>
            <person name="Clum A."/>
            <person name="Nolan M."/>
            <person name="Lipzen A."/>
            <person name="Salamov A."/>
            <person name="Henrissat B."/>
            <person name="Wiebenga A."/>
            <person name="De vries R.P."/>
            <person name="Grigoriev I.V."/>
            <person name="Mortensen U.H."/>
            <person name="Andersen M.R."/>
            <person name="Baker S.E."/>
        </authorList>
    </citation>
    <scope>NUCLEOTIDE SEQUENCE [LARGE SCALE GENOMIC DNA]</scope>
    <source>
        <strain evidence="5 6">CBS 121057</strain>
    </source>
</reference>
<dbReference type="Proteomes" id="UP000248423">
    <property type="component" value="Unassembled WGS sequence"/>
</dbReference>
<keyword evidence="1" id="KW-0677">Repeat</keyword>
<dbReference type="PROSITE" id="PS00108">
    <property type="entry name" value="PROTEIN_KINASE_ST"/>
    <property type="match status" value="1"/>
</dbReference>
<dbReference type="InterPro" id="IPR036770">
    <property type="entry name" value="Ankyrin_rpt-contain_sf"/>
</dbReference>
<dbReference type="InterPro" id="IPR000719">
    <property type="entry name" value="Prot_kinase_dom"/>
</dbReference>
<dbReference type="SMART" id="SM00248">
    <property type="entry name" value="ANK"/>
    <property type="match status" value="6"/>
</dbReference>
<feature type="repeat" description="ANK" evidence="3">
    <location>
        <begin position="648"/>
        <end position="680"/>
    </location>
</feature>
<feature type="repeat" description="ANK" evidence="3">
    <location>
        <begin position="742"/>
        <end position="774"/>
    </location>
</feature>
<keyword evidence="6" id="KW-1185">Reference proteome</keyword>
<dbReference type="PANTHER" id="PTHR24198:SF165">
    <property type="entry name" value="ANKYRIN REPEAT-CONTAINING PROTEIN-RELATED"/>
    <property type="match status" value="1"/>
</dbReference>
<dbReference type="PANTHER" id="PTHR24198">
    <property type="entry name" value="ANKYRIN REPEAT AND PROTEIN KINASE DOMAIN-CONTAINING PROTEIN"/>
    <property type="match status" value="1"/>
</dbReference>
<dbReference type="SMART" id="SM00220">
    <property type="entry name" value="S_TKc"/>
    <property type="match status" value="1"/>
</dbReference>
<dbReference type="VEuPathDB" id="FungiDB:BO78DRAFT_399965"/>
<name>A0A319E4R3_ASPSB</name>
<evidence type="ECO:0000259" key="4">
    <source>
        <dbReference type="PROSITE" id="PS50011"/>
    </source>
</evidence>
<sequence length="1387" mass="153584">MDSLNDDSEALLQDALDTLNEDESDDLDPLDLHFDDASDASPVILLDDAPATPELDPLSLVDDVDVHDGTFLPPTDLLEERVTSVRNGGNPLMTSVSDFTSILSRTGIHGPRHLQTYNLKRRAVKVGSGAQFTVYKEIADRFFGNEGLVIKRVNVPLSREGSASFASGSDYRVQLRSLELEVLALCNPMLRDHRNIAKLVAWGYDYPFPDTPVPALFMEAALMTLTEFLKAENEELLGPHPIDVKHVVALDVTSGLEALHRLHIVHGDVKPDNVLIFRETMGGDRVPVCAKISDFGVCIDMESQEDKLMIDDYRGTGTWLAPEVRDLSRWGDGAFKPEIMFRFDAYSLGLVILSIFITRGEPVDLNMPGEEPIDVALYLLREDPAIPSPLRTQLGKALRQLLAEDPWKRSLPSPDLLKLDGPAFASWLAVSQDTRRATPHVGTIDPAHNQGPRFWYRLDQSVLQALEQQFAASKNDPSLQHAGDVLLGMAQCITGAKPSYLDRLISYVTESAQSGYSPARAMYAQIIHAHGQLSEFPDDILDKWLLQAVAEGYLFAQPSSRVTDRQLEAARERFRQAGGFCVDSFTRKPSIIAIARDRQRAGEWQMSNKVVDINGNKLLHAAAALGALDVVQLLVEDYKVPLDVSNDNGETPLYKACQAGQAKVIEYLLDEGATASMTTHRDKLSPLHWLFMIPDASIRHIANRLVREGGASVNAVVVPEVGENCAHAARRVMMAHFPFELPMGTPFHWATFAHSTLAMEILLELGADINAIYHNSDDATTPLGLACWYGDAGIVQYLLSNGANGKAKDSRGRNMLHLMSFHQPEHHGHLRQAWHHWIRHGTWDEHLQQMTQLVTSLVKEGADIEDRDDVYPRTTPIVRASEGGVWSGGAICALLAAAADADAPRGASKDTVLHQWAGITGPRLAYTDSYLYVMERIVSAMTDVDIRNEYVEETPLHVLVTIYHSEEEFEAACDILFAHHTLPDINLGDRQGLTPLHIAVDTNQVEQDPERRAFYMIAKGADLTSRTRAEKDVLCLVANNKTLSDQKSHDLILRLLSHLAQLEDSSIGQVYQKYYRPHASAILALNNAAMTGRPKTTALLLEVGLDEAINRSVSPDKLVTVLDNTLASAEQARHMHIDLLAAYRPGASRARALAAQTVYDPRQGEPARAAESYEGLPEVLSLLRARGAKLACELEPASHRSSLEITLEHPDVWDITQIYWMGFTPATQPNRDRWATLYQLSRISSTDWRAPVIDWLRDMYENETWRPDLGLLEASVQLLARRGKISSSGPSQRGPGGVTTEVADGELIHQMLSMLFAVGRDDDDQTTRAGAEGAATPKARWITVREEQKYGRSRASSEDQAISEVELVRRDDGAGIRLGRKQVRSVT</sequence>
<dbReference type="GO" id="GO:0005524">
    <property type="term" value="F:ATP binding"/>
    <property type="evidence" value="ECO:0007669"/>
    <property type="project" value="InterPro"/>
</dbReference>
<dbReference type="Gene3D" id="1.10.510.10">
    <property type="entry name" value="Transferase(Phosphotransferase) domain 1"/>
    <property type="match status" value="1"/>
</dbReference>
<dbReference type="PROSITE" id="PS50011">
    <property type="entry name" value="PROTEIN_KINASE_DOM"/>
    <property type="match status" value="1"/>
</dbReference>
<organism evidence="5 6">
    <name type="scientific">Aspergillus sclerotiicarbonarius (strain CBS 121057 / IBT 28362)</name>
    <dbReference type="NCBI Taxonomy" id="1448318"/>
    <lineage>
        <taxon>Eukaryota</taxon>
        <taxon>Fungi</taxon>
        <taxon>Dikarya</taxon>
        <taxon>Ascomycota</taxon>
        <taxon>Pezizomycotina</taxon>
        <taxon>Eurotiomycetes</taxon>
        <taxon>Eurotiomycetidae</taxon>
        <taxon>Eurotiales</taxon>
        <taxon>Aspergillaceae</taxon>
        <taxon>Aspergillus</taxon>
        <taxon>Aspergillus subgen. Circumdati</taxon>
    </lineage>
</organism>